<dbReference type="RefSeq" id="WP_377575675.1">
    <property type="nucleotide sequence ID" value="NZ_JBHTKA010000001.1"/>
</dbReference>
<reference evidence="2" key="1">
    <citation type="journal article" date="2019" name="Int. J. Syst. Evol. Microbiol.">
        <title>The Global Catalogue of Microorganisms (GCM) 10K type strain sequencing project: providing services to taxonomists for standard genome sequencing and annotation.</title>
        <authorList>
            <consortium name="The Broad Institute Genomics Platform"/>
            <consortium name="The Broad Institute Genome Sequencing Center for Infectious Disease"/>
            <person name="Wu L."/>
            <person name="Ma J."/>
        </authorList>
    </citation>
    <scope>NUCLEOTIDE SEQUENCE [LARGE SCALE GENOMIC DNA]</scope>
    <source>
        <strain evidence="2">CCUG 58938</strain>
    </source>
</reference>
<evidence type="ECO:0000313" key="1">
    <source>
        <dbReference type="EMBL" id="MFD0998643.1"/>
    </source>
</evidence>
<dbReference type="Proteomes" id="UP001597112">
    <property type="component" value="Unassembled WGS sequence"/>
</dbReference>
<protein>
    <submittedName>
        <fullName evidence="1">Uncharacterized protein</fullName>
    </submittedName>
</protein>
<dbReference type="EMBL" id="JBHTKA010000001">
    <property type="protein sequence ID" value="MFD0998643.1"/>
    <property type="molecule type" value="Genomic_DNA"/>
</dbReference>
<proteinExistence type="predicted"/>
<comment type="caution">
    <text evidence="1">The sequence shown here is derived from an EMBL/GenBank/DDBJ whole genome shotgun (WGS) entry which is preliminary data.</text>
</comment>
<evidence type="ECO:0000313" key="2">
    <source>
        <dbReference type="Proteomes" id="UP001597112"/>
    </source>
</evidence>
<organism evidence="1 2">
    <name type="scientific">Ohtaekwangia kribbensis</name>
    <dbReference type="NCBI Taxonomy" id="688913"/>
    <lineage>
        <taxon>Bacteria</taxon>
        <taxon>Pseudomonadati</taxon>
        <taxon>Bacteroidota</taxon>
        <taxon>Cytophagia</taxon>
        <taxon>Cytophagales</taxon>
        <taxon>Fulvivirgaceae</taxon>
        <taxon>Ohtaekwangia</taxon>
    </lineage>
</organism>
<sequence length="115" mass="13517">MSNIPAEVEVLRLSTEKIIELIRQTRNTLIEFYQEDEAIRAYFSEHYGLEKVSAIKNEFLKRDLKELWSAPVDLVHYAALIKEIKDSGNVAIINQVQHQQRFVQEISALFKKYTY</sequence>
<accession>A0ABW3JXD0</accession>
<keyword evidence="2" id="KW-1185">Reference proteome</keyword>
<gene>
    <name evidence="1" type="ORF">ACFQ21_04965</name>
</gene>
<name>A0ABW3JXD0_9BACT</name>